<dbReference type="AlphaFoldDB" id="E1WXT3"/>
<name>E1WXT3_HALMS</name>
<dbReference type="HOGENOM" id="CLU_2436711_0_0_7"/>
<dbReference type="InterPro" id="IPR025487">
    <property type="entry name" value="DUF4379"/>
</dbReference>
<dbReference type="RefSeq" id="WP_014243674.1">
    <property type="nucleotide sequence ID" value="NC_016620.1"/>
</dbReference>
<dbReference type="EMBL" id="FQ312005">
    <property type="protein sequence ID" value="CBW25890.1"/>
    <property type="molecule type" value="Genomic_DNA"/>
</dbReference>
<dbReference type="Pfam" id="PF14311">
    <property type="entry name" value="DUF4379"/>
    <property type="match status" value="1"/>
</dbReference>
<feature type="domain" description="Treble clef zinc finger" evidence="1">
    <location>
        <begin position="20"/>
        <end position="69"/>
    </location>
</feature>
<evidence type="ECO:0000313" key="2">
    <source>
        <dbReference type="EMBL" id="CBW25890.1"/>
    </source>
</evidence>
<dbReference type="OrthoDB" id="583824at2"/>
<protein>
    <recommendedName>
        <fullName evidence="1">Treble clef zinc finger domain-containing protein</fullName>
    </recommendedName>
</protein>
<dbReference type="Proteomes" id="UP000008963">
    <property type="component" value="Chromosome"/>
</dbReference>
<reference evidence="3" key="1">
    <citation type="journal article" date="2013" name="ISME J.">
        <title>A small predatory core genome in the divergent marine Bacteriovorax marinus SJ and the terrestrial Bdellovibrio bacteriovorus.</title>
        <authorList>
            <person name="Crossman L.C."/>
            <person name="Chen H."/>
            <person name="Cerdeno-Tarraga A.M."/>
            <person name="Brooks K."/>
            <person name="Quail M.A."/>
            <person name="Pineiro S.A."/>
            <person name="Hobley L."/>
            <person name="Sockett R.E."/>
            <person name="Bentley S.D."/>
            <person name="Parkhill J."/>
            <person name="Williams H.N."/>
            <person name="Stine O.C."/>
        </authorList>
    </citation>
    <scope>NUCLEOTIDE SEQUENCE [LARGE SCALE GENOMIC DNA]</scope>
    <source>
        <strain evidence="3">ATCC BAA-682 / DSM 15412 / SJ</strain>
    </source>
</reference>
<evidence type="ECO:0000259" key="1">
    <source>
        <dbReference type="Pfam" id="PF14311"/>
    </source>
</evidence>
<dbReference type="STRING" id="862908.BMS_1006"/>
<accession>E1WXT3</accession>
<dbReference type="KEGG" id="bmx:BMS_1006"/>
<sequence length="90" mass="10434">MSKQRRVFDLDILDEFAELKGGRLLSNEYKNSTSYLLWECKNGHRWKATALEVMGKKSAEGSWCPKCKSTQDGLQLNLDDIEIDDYEEEN</sequence>
<proteinExistence type="predicted"/>
<dbReference type="PATRIC" id="fig|862908.3.peg.957"/>
<gene>
    <name evidence="2" type="ordered locus">BMS_1006</name>
</gene>
<evidence type="ECO:0000313" key="3">
    <source>
        <dbReference type="Proteomes" id="UP000008963"/>
    </source>
</evidence>
<organism evidence="2 3">
    <name type="scientific">Halobacteriovorax marinus (strain ATCC BAA-682 / DSM 15412 / SJ)</name>
    <name type="common">Bacteriovorax marinus</name>
    <dbReference type="NCBI Taxonomy" id="862908"/>
    <lineage>
        <taxon>Bacteria</taxon>
        <taxon>Pseudomonadati</taxon>
        <taxon>Bdellovibrionota</taxon>
        <taxon>Bacteriovoracia</taxon>
        <taxon>Bacteriovoracales</taxon>
        <taxon>Halobacteriovoraceae</taxon>
        <taxon>Halobacteriovorax</taxon>
    </lineage>
</organism>
<keyword evidence="3" id="KW-1185">Reference proteome</keyword>